<reference evidence="1 2" key="1">
    <citation type="journal article" date="2019" name="Environ. Microbiol.">
        <title>Species interactions and distinct microbial communities in high Arctic permafrost affected cryosols are associated with the CH4 and CO2 gas fluxes.</title>
        <authorList>
            <person name="Altshuler I."/>
            <person name="Hamel J."/>
            <person name="Turney S."/>
            <person name="Magnuson E."/>
            <person name="Levesque R."/>
            <person name="Greer C."/>
            <person name="Whyte L.G."/>
        </authorList>
    </citation>
    <scope>NUCLEOTIDE SEQUENCE [LARGE SCALE GENOMIC DNA]</scope>
    <source>
        <strain evidence="1 2">OWC5</strain>
    </source>
</reference>
<dbReference type="Proteomes" id="UP000320914">
    <property type="component" value="Unassembled WGS sequence"/>
</dbReference>
<comment type="caution">
    <text evidence="1">The sequence shown here is derived from an EMBL/GenBank/DDBJ whole genome shotgun (WGS) entry which is preliminary data.</text>
</comment>
<protein>
    <submittedName>
        <fullName evidence="1">Uncharacterized protein</fullName>
    </submittedName>
</protein>
<evidence type="ECO:0000313" key="2">
    <source>
        <dbReference type="Proteomes" id="UP000320914"/>
    </source>
</evidence>
<sequence>MDLAYLLRMKFGTSPHEPTPQQIQSISLEVKQLHRAGASLDLAKWHELVKKHCPSTGRWAYRGLDNSDLQALLALALQATESRAL</sequence>
<name>A0A502ICT0_9PSED</name>
<evidence type="ECO:0000313" key="1">
    <source>
        <dbReference type="EMBL" id="TPG84749.1"/>
    </source>
</evidence>
<organism evidence="1 2">
    <name type="scientific">Pseudomonas mandelii</name>
    <dbReference type="NCBI Taxonomy" id="75612"/>
    <lineage>
        <taxon>Bacteria</taxon>
        <taxon>Pseudomonadati</taxon>
        <taxon>Pseudomonadota</taxon>
        <taxon>Gammaproteobacteria</taxon>
        <taxon>Pseudomonadales</taxon>
        <taxon>Pseudomonadaceae</taxon>
        <taxon>Pseudomonas</taxon>
    </lineage>
</organism>
<dbReference type="AlphaFoldDB" id="A0A502ICT0"/>
<accession>A0A502ICT0</accession>
<dbReference type="EMBL" id="RCZA01000004">
    <property type="protein sequence ID" value="TPG84749.1"/>
    <property type="molecule type" value="Genomic_DNA"/>
</dbReference>
<gene>
    <name evidence="1" type="ORF">EAH74_12035</name>
</gene>
<proteinExistence type="predicted"/>